<feature type="transmembrane region" description="Helical" evidence="1">
    <location>
        <begin position="28"/>
        <end position="49"/>
    </location>
</feature>
<dbReference type="OrthoDB" id="142716at2"/>
<protein>
    <recommendedName>
        <fullName evidence="4">Glycosyltransferase RgtA/B/C/D-like domain-containing protein</fullName>
    </recommendedName>
</protein>
<evidence type="ECO:0008006" key="4">
    <source>
        <dbReference type="Google" id="ProtNLM"/>
    </source>
</evidence>
<dbReference type="AlphaFoldDB" id="A0A401ZUN9"/>
<keyword evidence="1" id="KW-0472">Membrane</keyword>
<feature type="transmembrane region" description="Helical" evidence="1">
    <location>
        <begin position="434"/>
        <end position="458"/>
    </location>
</feature>
<dbReference type="RefSeq" id="WP_126578142.1">
    <property type="nucleotide sequence ID" value="NZ_BIFR01000001.1"/>
</dbReference>
<feature type="transmembrane region" description="Helical" evidence="1">
    <location>
        <begin position="131"/>
        <end position="149"/>
    </location>
</feature>
<proteinExistence type="predicted"/>
<evidence type="ECO:0000256" key="1">
    <source>
        <dbReference type="SAM" id="Phobius"/>
    </source>
</evidence>
<evidence type="ECO:0000313" key="3">
    <source>
        <dbReference type="Proteomes" id="UP000287352"/>
    </source>
</evidence>
<keyword evidence="1" id="KW-1133">Transmembrane helix</keyword>
<name>A0A401ZUN9_9CHLR</name>
<reference evidence="3" key="1">
    <citation type="submission" date="2018-12" db="EMBL/GenBank/DDBJ databases">
        <title>Tengunoibacter tsumagoiensis gen. nov., sp. nov., Dictyobacter kobayashii sp. nov., D. alpinus sp. nov., and D. joshuensis sp. nov. and description of Dictyobacteraceae fam. nov. within the order Ktedonobacterales isolated from Tengu-no-mugimeshi.</title>
        <authorList>
            <person name="Wang C.M."/>
            <person name="Zheng Y."/>
            <person name="Sakai Y."/>
            <person name="Toyoda A."/>
            <person name="Minakuchi Y."/>
            <person name="Abe K."/>
            <person name="Yokota A."/>
            <person name="Yabe S."/>
        </authorList>
    </citation>
    <scope>NUCLEOTIDE SEQUENCE [LARGE SCALE GENOMIC DNA]</scope>
    <source>
        <strain evidence="3">Uno3</strain>
    </source>
</reference>
<feature type="transmembrane region" description="Helical" evidence="1">
    <location>
        <begin position="103"/>
        <end position="124"/>
    </location>
</feature>
<keyword evidence="3" id="KW-1185">Reference proteome</keyword>
<accession>A0A401ZUN9</accession>
<gene>
    <name evidence="2" type="ORF">KTT_04060</name>
</gene>
<sequence>MQATAQRKPDTRTNDPGTTSSWWTRTDLYALLAIILATTLRIGLIALNWPPTNSDEGTMGIMALHIAYHGEHPYIYYGQNYMGVTEAYLGALFFHLFGGPSLFALRLGVVLMVTGFFINTYLLARFLFSPRVGLISVLTLSIGSIPFLTRQTIATGGSSQTLLFGSLAFLLASWLAVSYRRRASVQTILKRLLAYGGLGLTIGLGMWSDMVVLPVLAMAGLLVLLCCWRDVLTWAWLVVGVGVVIGLMPLIRYDHAQGLNAIDILLGLAHGSNSVAPNTLAGILHNIKSTFLVSMPIATGNPFCPVIEIPQLGDNSAPTASCTFAQASWGTGYGLLLGGAFLITLYKLIASFGRWREDARAVLTGRKAVSVETRDSGEDELANVVEEKRGPIARNAIVSTGARLAQLLLLLSALLALGVYIMSSGPVSWPGFHARYLISLLIATPALLEPLTQLAFVASKRRWQMWTGRAALIGIWGLLLIGTGIAFSEVPAAQVDSQQRQELISLLESKGVHHLYTNYWTCHNLAFASNEKVICASIDVKDGVLQPLHNRVPGYLDQVHGDPQASYVFPDQLPGPIPAAFQHQVSQTGLDHYRIWHIAGYIVYQPSGQ</sequence>
<feature type="transmembrane region" description="Helical" evidence="1">
    <location>
        <begin position="470"/>
        <end position="488"/>
    </location>
</feature>
<dbReference type="Proteomes" id="UP000287352">
    <property type="component" value="Unassembled WGS sequence"/>
</dbReference>
<feature type="transmembrane region" description="Helical" evidence="1">
    <location>
        <begin position="231"/>
        <end position="251"/>
    </location>
</feature>
<feature type="transmembrane region" description="Helical" evidence="1">
    <location>
        <begin position="404"/>
        <end position="422"/>
    </location>
</feature>
<dbReference type="EMBL" id="BIFR01000001">
    <property type="protein sequence ID" value="GCE10547.1"/>
    <property type="molecule type" value="Genomic_DNA"/>
</dbReference>
<evidence type="ECO:0000313" key="2">
    <source>
        <dbReference type="EMBL" id="GCE10547.1"/>
    </source>
</evidence>
<feature type="transmembrane region" description="Helical" evidence="1">
    <location>
        <begin position="161"/>
        <end position="180"/>
    </location>
</feature>
<feature type="transmembrane region" description="Helical" evidence="1">
    <location>
        <begin position="192"/>
        <end position="225"/>
    </location>
</feature>
<keyword evidence="1" id="KW-0812">Transmembrane</keyword>
<comment type="caution">
    <text evidence="2">The sequence shown here is derived from an EMBL/GenBank/DDBJ whole genome shotgun (WGS) entry which is preliminary data.</text>
</comment>
<organism evidence="2 3">
    <name type="scientific">Tengunoibacter tsumagoiensis</name>
    <dbReference type="NCBI Taxonomy" id="2014871"/>
    <lineage>
        <taxon>Bacteria</taxon>
        <taxon>Bacillati</taxon>
        <taxon>Chloroflexota</taxon>
        <taxon>Ktedonobacteria</taxon>
        <taxon>Ktedonobacterales</taxon>
        <taxon>Dictyobacteraceae</taxon>
        <taxon>Tengunoibacter</taxon>
    </lineage>
</organism>